<name>A0ABN1SNU8_9ACTN</name>
<keyword evidence="3" id="KW-1185">Reference proteome</keyword>
<organism evidence="2 3">
    <name type="scientific">Streptomyces rhizosphaericus</name>
    <dbReference type="NCBI Taxonomy" id="114699"/>
    <lineage>
        <taxon>Bacteria</taxon>
        <taxon>Bacillati</taxon>
        <taxon>Actinomycetota</taxon>
        <taxon>Actinomycetes</taxon>
        <taxon>Kitasatosporales</taxon>
        <taxon>Streptomycetaceae</taxon>
        <taxon>Streptomyces</taxon>
        <taxon>Streptomyces violaceusniger group</taxon>
    </lineage>
</organism>
<dbReference type="Proteomes" id="UP001500033">
    <property type="component" value="Unassembled WGS sequence"/>
</dbReference>
<feature type="compositionally biased region" description="Basic and acidic residues" evidence="1">
    <location>
        <begin position="41"/>
        <end position="51"/>
    </location>
</feature>
<protein>
    <submittedName>
        <fullName evidence="2">Uncharacterized protein</fullName>
    </submittedName>
</protein>
<gene>
    <name evidence="2" type="ORF">GCM10009576_087410</name>
</gene>
<proteinExistence type="predicted"/>
<evidence type="ECO:0000313" key="3">
    <source>
        <dbReference type="Proteomes" id="UP001500033"/>
    </source>
</evidence>
<evidence type="ECO:0000256" key="1">
    <source>
        <dbReference type="SAM" id="MobiDB-lite"/>
    </source>
</evidence>
<reference evidence="2 3" key="1">
    <citation type="journal article" date="2019" name="Int. J. Syst. Evol. Microbiol.">
        <title>The Global Catalogue of Microorganisms (GCM) 10K type strain sequencing project: providing services to taxonomists for standard genome sequencing and annotation.</title>
        <authorList>
            <consortium name="The Broad Institute Genomics Platform"/>
            <consortium name="The Broad Institute Genome Sequencing Center for Infectious Disease"/>
            <person name="Wu L."/>
            <person name="Ma J."/>
        </authorList>
    </citation>
    <scope>NUCLEOTIDE SEQUENCE [LARGE SCALE GENOMIC DNA]</scope>
    <source>
        <strain evidence="2 3">JCM 11445</strain>
    </source>
</reference>
<accession>A0ABN1SNU8</accession>
<evidence type="ECO:0000313" key="2">
    <source>
        <dbReference type="EMBL" id="GAA0999245.1"/>
    </source>
</evidence>
<sequence length="163" mass="17629">MVAHPTEQEFTWASSLRPPAARRSPAGSQVLSAENSLEFRTGPERQPTEAMRRSRRFAAMVLPALLGEMSEAAAVAESVLGVLTELVDVTARHRASVDLAGRISCDGVHVLLAVGEMDRPLPDPEVEPGLYLVHRLVDDIGQYRGDEAGYVTWASVPAPSKTQ</sequence>
<feature type="region of interest" description="Disordered" evidence="1">
    <location>
        <begin position="1"/>
        <end position="51"/>
    </location>
</feature>
<dbReference type="EMBL" id="BAAAIE010000100">
    <property type="protein sequence ID" value="GAA0999245.1"/>
    <property type="molecule type" value="Genomic_DNA"/>
</dbReference>
<comment type="caution">
    <text evidence="2">The sequence shown here is derived from an EMBL/GenBank/DDBJ whole genome shotgun (WGS) entry which is preliminary data.</text>
</comment>
<feature type="compositionally biased region" description="Polar residues" evidence="1">
    <location>
        <begin position="26"/>
        <end position="35"/>
    </location>
</feature>